<sequence length="406" mass="45854">MLSLRKLRTYRSLRLFIALFAIWNVLELLYIQSKAAQPTPVSLVPPGTRVYIASIHWNNEAILRSHWNDAVVELTRVLGPHNVFVSVYESGSWDNSKGALHELDQKLGDLKVPRNITLSETTHKDEISRSPASSGWINTPRGKPELRRIPYLSRLRNYTLYNLLALAAAGKTFDKILFLNDVVFTTNDILTLLSTNSGSYAAACSLDFSKPPSYYDTFALRDIHGHATVMPTWPYFRSRTSRSALKRNEPVPVTSCWNGLVAMPAAPFLPPQNLAFRGITDSLALKHLEGSECCLIHADNPLTRERGVWVNPRVRVGYNGPAYSAVNPVDARGLGSGGSWLSGWQVIRGLWENRIRRWLTTAWVEEWIVKRRVGKWMGEEKGRREDGVHCLINEMQVLVENGWAHV</sequence>
<evidence type="ECO:0000256" key="1">
    <source>
        <dbReference type="SAM" id="Phobius"/>
    </source>
</evidence>
<keyword evidence="1" id="KW-0472">Membrane</keyword>
<dbReference type="OrthoDB" id="262547at2759"/>
<keyword evidence="1" id="KW-0812">Transmembrane</keyword>
<accession>A0A6A6U8A1</accession>
<gene>
    <name evidence="2" type="ORF">BT63DRAFT_294185</name>
</gene>
<dbReference type="Pfam" id="PF11735">
    <property type="entry name" value="CAP59_mtransfer"/>
    <property type="match status" value="1"/>
</dbReference>
<evidence type="ECO:0008006" key="4">
    <source>
        <dbReference type="Google" id="ProtNLM"/>
    </source>
</evidence>
<organism evidence="2 3">
    <name type="scientific">Microthyrium microscopicum</name>
    <dbReference type="NCBI Taxonomy" id="703497"/>
    <lineage>
        <taxon>Eukaryota</taxon>
        <taxon>Fungi</taxon>
        <taxon>Dikarya</taxon>
        <taxon>Ascomycota</taxon>
        <taxon>Pezizomycotina</taxon>
        <taxon>Dothideomycetes</taxon>
        <taxon>Dothideomycetes incertae sedis</taxon>
        <taxon>Microthyriales</taxon>
        <taxon>Microthyriaceae</taxon>
        <taxon>Microthyrium</taxon>
    </lineage>
</organism>
<reference evidence="2" key="1">
    <citation type="journal article" date="2020" name="Stud. Mycol.">
        <title>101 Dothideomycetes genomes: a test case for predicting lifestyles and emergence of pathogens.</title>
        <authorList>
            <person name="Haridas S."/>
            <person name="Albert R."/>
            <person name="Binder M."/>
            <person name="Bloem J."/>
            <person name="Labutti K."/>
            <person name="Salamov A."/>
            <person name="Andreopoulos B."/>
            <person name="Baker S."/>
            <person name="Barry K."/>
            <person name="Bills G."/>
            <person name="Bluhm B."/>
            <person name="Cannon C."/>
            <person name="Castanera R."/>
            <person name="Culley D."/>
            <person name="Daum C."/>
            <person name="Ezra D."/>
            <person name="Gonzalez J."/>
            <person name="Henrissat B."/>
            <person name="Kuo A."/>
            <person name="Liang C."/>
            <person name="Lipzen A."/>
            <person name="Lutzoni F."/>
            <person name="Magnuson J."/>
            <person name="Mondo S."/>
            <person name="Nolan M."/>
            <person name="Ohm R."/>
            <person name="Pangilinan J."/>
            <person name="Park H.-J."/>
            <person name="Ramirez L."/>
            <person name="Alfaro M."/>
            <person name="Sun H."/>
            <person name="Tritt A."/>
            <person name="Yoshinaga Y."/>
            <person name="Zwiers L.-H."/>
            <person name="Turgeon B."/>
            <person name="Goodwin S."/>
            <person name="Spatafora J."/>
            <person name="Crous P."/>
            <person name="Grigoriev I."/>
        </authorList>
    </citation>
    <scope>NUCLEOTIDE SEQUENCE</scope>
    <source>
        <strain evidence="2">CBS 115976</strain>
    </source>
</reference>
<evidence type="ECO:0000313" key="3">
    <source>
        <dbReference type="Proteomes" id="UP000799302"/>
    </source>
</evidence>
<keyword evidence="3" id="KW-1185">Reference proteome</keyword>
<proteinExistence type="predicted"/>
<dbReference type="EMBL" id="MU004237">
    <property type="protein sequence ID" value="KAF2667523.1"/>
    <property type="molecule type" value="Genomic_DNA"/>
</dbReference>
<protein>
    <recommendedName>
        <fullName evidence="4">Polysaccharide export protein</fullName>
    </recommendedName>
</protein>
<dbReference type="InterPro" id="IPR021047">
    <property type="entry name" value="Mannosyltransferase_CMT1"/>
</dbReference>
<dbReference type="Proteomes" id="UP000799302">
    <property type="component" value="Unassembled WGS sequence"/>
</dbReference>
<dbReference type="PANTHER" id="PTHR34144">
    <property type="entry name" value="CHROMOSOME 8, WHOLE GENOME SHOTGUN SEQUENCE"/>
    <property type="match status" value="1"/>
</dbReference>
<dbReference type="AlphaFoldDB" id="A0A6A6U8A1"/>
<name>A0A6A6U8A1_9PEZI</name>
<feature type="transmembrane region" description="Helical" evidence="1">
    <location>
        <begin position="12"/>
        <end position="31"/>
    </location>
</feature>
<keyword evidence="1" id="KW-1133">Transmembrane helix</keyword>
<evidence type="ECO:0000313" key="2">
    <source>
        <dbReference type="EMBL" id="KAF2667523.1"/>
    </source>
</evidence>
<dbReference type="PANTHER" id="PTHR34144:SF7">
    <property type="entry name" value="EXPORT PROTEIN (CAP59), PUTATIVE (AFU_ORTHOLOGUE AFUA_7G05020)-RELATED"/>
    <property type="match status" value="1"/>
</dbReference>